<keyword evidence="4 8" id="KW-0819">tRNA processing</keyword>
<dbReference type="InterPro" id="IPR012796">
    <property type="entry name" value="Lysidine-tRNA-synth_C"/>
</dbReference>
<dbReference type="InterPro" id="IPR011063">
    <property type="entry name" value="TilS/TtcA_N"/>
</dbReference>
<evidence type="ECO:0000313" key="11">
    <source>
        <dbReference type="Proteomes" id="UP000269412"/>
    </source>
</evidence>
<dbReference type="OrthoDB" id="9807403at2"/>
<dbReference type="AlphaFoldDB" id="A0A495EBG3"/>
<comment type="similarity">
    <text evidence="8">Belongs to the tRNA(Ile)-lysidine synthase family.</text>
</comment>
<accession>A0A495EBG3</accession>
<dbReference type="Gene3D" id="3.40.50.620">
    <property type="entry name" value="HUPs"/>
    <property type="match status" value="1"/>
</dbReference>
<keyword evidence="2 8" id="KW-0963">Cytoplasm</keyword>
<dbReference type="PANTHER" id="PTHR43033:SF1">
    <property type="entry name" value="TRNA(ILE)-LYSIDINE SYNTHASE-RELATED"/>
    <property type="match status" value="1"/>
</dbReference>
<dbReference type="EMBL" id="RBIQ01000008">
    <property type="protein sequence ID" value="RKR13237.1"/>
    <property type="molecule type" value="Genomic_DNA"/>
</dbReference>
<dbReference type="SMART" id="SM00977">
    <property type="entry name" value="TilS_C"/>
    <property type="match status" value="1"/>
</dbReference>
<dbReference type="InterPro" id="IPR012094">
    <property type="entry name" value="tRNA_Ile_lys_synt"/>
</dbReference>
<evidence type="ECO:0000256" key="7">
    <source>
        <dbReference type="ARBA" id="ARBA00048539"/>
    </source>
</evidence>
<dbReference type="PANTHER" id="PTHR43033">
    <property type="entry name" value="TRNA(ILE)-LYSIDINE SYNTHASE-RELATED"/>
    <property type="match status" value="1"/>
</dbReference>
<dbReference type="GO" id="GO:0032267">
    <property type="term" value="F:tRNA(Ile)-lysidine synthase activity"/>
    <property type="evidence" value="ECO:0007669"/>
    <property type="project" value="UniProtKB-EC"/>
</dbReference>
<dbReference type="Pfam" id="PF01171">
    <property type="entry name" value="ATP_bind_3"/>
    <property type="match status" value="1"/>
</dbReference>
<dbReference type="HAMAP" id="MF_01161">
    <property type="entry name" value="tRNA_Ile_lys_synt"/>
    <property type="match status" value="1"/>
</dbReference>
<sequence>MQEYFNTHIEKSFPELKPSKFLLACSGGIDSVVLAHLCNNANLDFELAHCNFQLRGKESDADEVFVKELAKKINKKINVTSFKTVDYVNLNKVSVQVAARELRYTWFSTLQEKNNLKYLVTAHHADDDLETFIINLSRGTGIDGLKGMPYNTDVIKRPLLKFSQEQIIDFAHVNTIEWREDQSNTDTKYLRNKIRHQIVPLLKELHPSFLDNFLNSQQYLEQTATIADNALNTIKKDLFQLNGSHYKIAIESLKALNPLKGYIHGLFKFYGFTEWQNVADLLDAMSGKEIRSKTYRLVKDRDYLLLEILKENKDEVFTVLKEDIFVDNPIPITITNVEEVAECSLNTLYIDKETLKYPLTIRKWKNGDYFYPFGMHGKKKLAKFFKDEKIDVLSKEKQWLLCSENQIVWVIGKRADNRFRVTNKTKHILKFEVKE</sequence>
<dbReference type="CDD" id="cd01992">
    <property type="entry name" value="TilS_N"/>
    <property type="match status" value="1"/>
</dbReference>
<keyword evidence="3 8" id="KW-0436">Ligase</keyword>
<evidence type="ECO:0000256" key="3">
    <source>
        <dbReference type="ARBA" id="ARBA00022598"/>
    </source>
</evidence>
<dbReference type="GO" id="GO:0006400">
    <property type="term" value="P:tRNA modification"/>
    <property type="evidence" value="ECO:0007669"/>
    <property type="project" value="UniProtKB-UniRule"/>
</dbReference>
<dbReference type="Proteomes" id="UP000269412">
    <property type="component" value="Unassembled WGS sequence"/>
</dbReference>
<keyword evidence="5 8" id="KW-0547">Nucleotide-binding</keyword>
<gene>
    <name evidence="8" type="primary">tilS</name>
    <name evidence="10" type="ORF">CLV91_1952</name>
</gene>
<comment type="function">
    <text evidence="8">Ligates lysine onto the cytidine present at position 34 of the AUA codon-specific tRNA(Ile) that contains the anticodon CAU, in an ATP-dependent manner. Cytidine is converted to lysidine, thus changing the amino acid specificity of the tRNA from methionine to isoleucine.</text>
</comment>
<evidence type="ECO:0000256" key="5">
    <source>
        <dbReference type="ARBA" id="ARBA00022741"/>
    </source>
</evidence>
<evidence type="ECO:0000256" key="4">
    <source>
        <dbReference type="ARBA" id="ARBA00022694"/>
    </source>
</evidence>
<evidence type="ECO:0000256" key="6">
    <source>
        <dbReference type="ARBA" id="ARBA00022840"/>
    </source>
</evidence>
<feature type="binding site" evidence="8">
    <location>
        <begin position="26"/>
        <end position="31"/>
    </location>
    <ligand>
        <name>ATP</name>
        <dbReference type="ChEBI" id="CHEBI:30616"/>
    </ligand>
</feature>
<dbReference type="NCBIfam" id="TIGR02432">
    <property type="entry name" value="lysidine_TilS_N"/>
    <property type="match status" value="1"/>
</dbReference>
<evidence type="ECO:0000313" key="10">
    <source>
        <dbReference type="EMBL" id="RKR13237.1"/>
    </source>
</evidence>
<evidence type="ECO:0000256" key="1">
    <source>
        <dbReference type="ARBA" id="ARBA00004496"/>
    </source>
</evidence>
<dbReference type="GO" id="GO:0005737">
    <property type="term" value="C:cytoplasm"/>
    <property type="evidence" value="ECO:0007669"/>
    <property type="project" value="UniProtKB-SubCell"/>
</dbReference>
<dbReference type="EC" id="6.3.4.19" evidence="8"/>
<organism evidence="10 11">
    <name type="scientific">Maribacter vaceletii</name>
    <dbReference type="NCBI Taxonomy" id="1206816"/>
    <lineage>
        <taxon>Bacteria</taxon>
        <taxon>Pseudomonadati</taxon>
        <taxon>Bacteroidota</taxon>
        <taxon>Flavobacteriia</taxon>
        <taxon>Flavobacteriales</taxon>
        <taxon>Flavobacteriaceae</taxon>
        <taxon>Maribacter</taxon>
    </lineage>
</organism>
<feature type="domain" description="Lysidine-tRNA(Ile) synthetase C-terminal" evidence="9">
    <location>
        <begin position="359"/>
        <end position="431"/>
    </location>
</feature>
<comment type="subcellular location">
    <subcellularLocation>
        <location evidence="1 8">Cytoplasm</location>
    </subcellularLocation>
</comment>
<dbReference type="InterPro" id="IPR012795">
    <property type="entry name" value="tRNA_Ile_lys_synt_N"/>
</dbReference>
<reference evidence="10 11" key="1">
    <citation type="submission" date="2018-10" db="EMBL/GenBank/DDBJ databases">
        <title>Genomic Encyclopedia of Archaeal and Bacterial Type Strains, Phase II (KMG-II): from individual species to whole genera.</title>
        <authorList>
            <person name="Goeker M."/>
        </authorList>
    </citation>
    <scope>NUCLEOTIDE SEQUENCE [LARGE SCALE GENOMIC DNA]</scope>
    <source>
        <strain evidence="10 11">DSM 25230</strain>
    </source>
</reference>
<evidence type="ECO:0000259" key="9">
    <source>
        <dbReference type="SMART" id="SM00977"/>
    </source>
</evidence>
<dbReference type="SUPFAM" id="SSF56037">
    <property type="entry name" value="PheT/TilS domain"/>
    <property type="match status" value="1"/>
</dbReference>
<evidence type="ECO:0000256" key="8">
    <source>
        <dbReference type="HAMAP-Rule" id="MF_01161"/>
    </source>
</evidence>
<comment type="catalytic activity">
    <reaction evidence="7 8">
        <text>cytidine(34) in tRNA(Ile2) + L-lysine + ATP = lysidine(34) in tRNA(Ile2) + AMP + diphosphate + H(+)</text>
        <dbReference type="Rhea" id="RHEA:43744"/>
        <dbReference type="Rhea" id="RHEA-COMP:10625"/>
        <dbReference type="Rhea" id="RHEA-COMP:10670"/>
        <dbReference type="ChEBI" id="CHEBI:15378"/>
        <dbReference type="ChEBI" id="CHEBI:30616"/>
        <dbReference type="ChEBI" id="CHEBI:32551"/>
        <dbReference type="ChEBI" id="CHEBI:33019"/>
        <dbReference type="ChEBI" id="CHEBI:82748"/>
        <dbReference type="ChEBI" id="CHEBI:83665"/>
        <dbReference type="ChEBI" id="CHEBI:456215"/>
        <dbReference type="EC" id="6.3.4.19"/>
    </reaction>
</comment>
<dbReference type="NCBIfam" id="TIGR02433">
    <property type="entry name" value="lysidine_TilS_C"/>
    <property type="match status" value="1"/>
</dbReference>
<comment type="caution">
    <text evidence="10">The sequence shown here is derived from an EMBL/GenBank/DDBJ whole genome shotgun (WGS) entry which is preliminary data.</text>
</comment>
<comment type="domain">
    <text evidence="8">The N-terminal region contains the highly conserved SGGXDS motif, predicted to be a P-loop motif involved in ATP binding.</text>
</comment>
<evidence type="ECO:0000256" key="2">
    <source>
        <dbReference type="ARBA" id="ARBA00022490"/>
    </source>
</evidence>
<dbReference type="InterPro" id="IPR014729">
    <property type="entry name" value="Rossmann-like_a/b/a_fold"/>
</dbReference>
<proteinExistence type="inferred from homology"/>
<protein>
    <recommendedName>
        <fullName evidence="8">tRNA(Ile)-lysidine synthase</fullName>
        <ecNumber evidence="8">6.3.4.19</ecNumber>
    </recommendedName>
    <alternativeName>
        <fullName evidence="8">tRNA(Ile)-2-lysyl-cytidine synthase</fullName>
    </alternativeName>
    <alternativeName>
        <fullName evidence="8">tRNA(Ile)-lysidine synthetase</fullName>
    </alternativeName>
</protein>
<dbReference type="GO" id="GO:0005524">
    <property type="term" value="F:ATP binding"/>
    <property type="evidence" value="ECO:0007669"/>
    <property type="project" value="UniProtKB-UniRule"/>
</dbReference>
<keyword evidence="11" id="KW-1185">Reference proteome</keyword>
<name>A0A495EBG3_9FLAO</name>
<keyword evidence="6 8" id="KW-0067">ATP-binding</keyword>
<dbReference type="SUPFAM" id="SSF52402">
    <property type="entry name" value="Adenine nucleotide alpha hydrolases-like"/>
    <property type="match status" value="1"/>
</dbReference>
<dbReference type="Pfam" id="PF11734">
    <property type="entry name" value="TilS_C"/>
    <property type="match status" value="1"/>
</dbReference>
<dbReference type="RefSeq" id="WP_121067022.1">
    <property type="nucleotide sequence ID" value="NZ_RBIQ01000008.1"/>
</dbReference>